<dbReference type="AlphaFoldDB" id="A0AAV1L563"/>
<dbReference type="Proteomes" id="UP001314205">
    <property type="component" value="Unassembled WGS sequence"/>
</dbReference>
<feature type="region of interest" description="Disordered" evidence="1">
    <location>
        <begin position="37"/>
        <end position="100"/>
    </location>
</feature>
<proteinExistence type="predicted"/>
<gene>
    <name evidence="2" type="ORF">PARMNEM_LOCUS9731</name>
</gene>
<feature type="compositionally biased region" description="Basic and acidic residues" evidence="1">
    <location>
        <begin position="69"/>
        <end position="100"/>
    </location>
</feature>
<organism evidence="2 3">
    <name type="scientific">Parnassius mnemosyne</name>
    <name type="common">clouded apollo</name>
    <dbReference type="NCBI Taxonomy" id="213953"/>
    <lineage>
        <taxon>Eukaryota</taxon>
        <taxon>Metazoa</taxon>
        <taxon>Ecdysozoa</taxon>
        <taxon>Arthropoda</taxon>
        <taxon>Hexapoda</taxon>
        <taxon>Insecta</taxon>
        <taxon>Pterygota</taxon>
        <taxon>Neoptera</taxon>
        <taxon>Endopterygota</taxon>
        <taxon>Lepidoptera</taxon>
        <taxon>Glossata</taxon>
        <taxon>Ditrysia</taxon>
        <taxon>Papilionoidea</taxon>
        <taxon>Papilionidae</taxon>
        <taxon>Parnassiinae</taxon>
        <taxon>Parnassini</taxon>
        <taxon>Parnassius</taxon>
        <taxon>Driopa</taxon>
    </lineage>
</organism>
<evidence type="ECO:0000256" key="1">
    <source>
        <dbReference type="SAM" id="MobiDB-lite"/>
    </source>
</evidence>
<name>A0AAV1L563_9NEOP</name>
<accession>A0AAV1L563</accession>
<protein>
    <submittedName>
        <fullName evidence="2">Uncharacterized protein</fullName>
    </submittedName>
</protein>
<keyword evidence="3" id="KW-1185">Reference proteome</keyword>
<dbReference type="EMBL" id="CAVLGL010000083">
    <property type="protein sequence ID" value="CAK1589194.1"/>
    <property type="molecule type" value="Genomic_DNA"/>
</dbReference>
<evidence type="ECO:0000313" key="2">
    <source>
        <dbReference type="EMBL" id="CAK1589194.1"/>
    </source>
</evidence>
<sequence>MINPFPVAYKIISAVFFCLVLGRNSLMYGQQIKLVSNFRPRKSPVEPTAESGAGDASGTKSRSATAPYYEERYRERRDRDPPPADRDRDRDRDHRRDARH</sequence>
<comment type="caution">
    <text evidence="2">The sequence shown here is derived from an EMBL/GenBank/DDBJ whole genome shotgun (WGS) entry which is preliminary data.</text>
</comment>
<evidence type="ECO:0000313" key="3">
    <source>
        <dbReference type="Proteomes" id="UP001314205"/>
    </source>
</evidence>
<reference evidence="2 3" key="1">
    <citation type="submission" date="2023-11" db="EMBL/GenBank/DDBJ databases">
        <authorList>
            <person name="Hedman E."/>
            <person name="Englund M."/>
            <person name="Stromberg M."/>
            <person name="Nyberg Akerstrom W."/>
            <person name="Nylinder S."/>
            <person name="Jareborg N."/>
            <person name="Kallberg Y."/>
            <person name="Kronander E."/>
        </authorList>
    </citation>
    <scope>NUCLEOTIDE SEQUENCE [LARGE SCALE GENOMIC DNA]</scope>
</reference>